<protein>
    <submittedName>
        <fullName evidence="1">Predicted lipoprotein</fullName>
    </submittedName>
</protein>
<dbReference type="Gene3D" id="1.10.10.1260">
    <property type="entry name" value="Envelope glycoprotein gp160, DUF2291, helical domain"/>
    <property type="match status" value="1"/>
</dbReference>
<accession>A0A1T5G9E9</accession>
<evidence type="ECO:0000313" key="1">
    <source>
        <dbReference type="EMBL" id="SKC04987.1"/>
    </source>
</evidence>
<dbReference type="STRING" id="651661.SAMN05660293_03809"/>
<organism evidence="1 2">
    <name type="scientific">Dyadobacter psychrophilus</name>
    <dbReference type="NCBI Taxonomy" id="651661"/>
    <lineage>
        <taxon>Bacteria</taxon>
        <taxon>Pseudomonadati</taxon>
        <taxon>Bacteroidota</taxon>
        <taxon>Cytophagia</taxon>
        <taxon>Cytophagales</taxon>
        <taxon>Spirosomataceae</taxon>
        <taxon>Dyadobacter</taxon>
    </lineage>
</organism>
<evidence type="ECO:0000313" key="2">
    <source>
        <dbReference type="Proteomes" id="UP000190897"/>
    </source>
</evidence>
<dbReference type="AlphaFoldDB" id="A0A1T5G9E9"/>
<dbReference type="SUPFAM" id="SSF141318">
    <property type="entry name" value="TM0957-like"/>
    <property type="match status" value="1"/>
</dbReference>
<dbReference type="InterPro" id="IPR014582">
    <property type="entry name" value="UCP033535_lipo"/>
</dbReference>
<name>A0A1T5G9E9_9BACT</name>
<dbReference type="Proteomes" id="UP000190897">
    <property type="component" value="Unassembled WGS sequence"/>
</dbReference>
<dbReference type="InterPro" id="IPR036215">
    <property type="entry name" value="TM0957-like_sf"/>
</dbReference>
<gene>
    <name evidence="1" type="ORF">SAMN05660293_03809</name>
</gene>
<dbReference type="Gene3D" id="2.40.50.420">
    <property type="entry name" value="Envelope glycoprotein gp160, DUF2291, alpha/beta domain"/>
    <property type="match status" value="1"/>
</dbReference>
<keyword evidence="1" id="KW-0449">Lipoprotein</keyword>
<keyword evidence="2" id="KW-1185">Reference proteome</keyword>
<dbReference type="EMBL" id="FUZA01000005">
    <property type="protein sequence ID" value="SKC04987.1"/>
    <property type="molecule type" value="Genomic_DNA"/>
</dbReference>
<reference evidence="2" key="1">
    <citation type="submission" date="2017-02" db="EMBL/GenBank/DDBJ databases">
        <authorList>
            <person name="Varghese N."/>
            <person name="Submissions S."/>
        </authorList>
    </citation>
    <scope>NUCLEOTIDE SEQUENCE [LARGE SCALE GENOMIC DNA]</scope>
    <source>
        <strain evidence="2">DSM 22270</strain>
    </source>
</reference>
<proteinExistence type="predicted"/>
<dbReference type="OrthoDB" id="1425705at2"/>
<dbReference type="RefSeq" id="WP_082216316.1">
    <property type="nucleotide sequence ID" value="NZ_FUZA01000005.1"/>
</dbReference>
<dbReference type="Pfam" id="PF10054">
    <property type="entry name" value="DUF2291"/>
    <property type="match status" value="1"/>
</dbReference>
<sequence length="209" mass="23446">MKKMVRYGVFLLIVAFLAYNSVYFKKLDEVKAGTASFNAAKYAKEFWAKKLTPSLSKSAETGQLLSLLRTDKDKAFKDHANALGIGNIKYFLIKGTGKVTDVEENQVLFRLESGAEKPEMRIATEYVFGNAVRDASGTIDINEFSNSMDFNNVSAEINEIIRENVIPPFKSKVKKGDVIEFTGAIELNQEHLKLDNIEIIPISLKIRDL</sequence>